<feature type="transmembrane region" description="Helical" evidence="7">
    <location>
        <begin position="139"/>
        <end position="158"/>
    </location>
</feature>
<dbReference type="PANTHER" id="PTHR43327:SF2">
    <property type="entry name" value="MODULATOR OF FTSH PROTEASE HFLK"/>
    <property type="match status" value="1"/>
</dbReference>
<keyword evidence="10" id="KW-1185">Reference proteome</keyword>
<dbReference type="SUPFAM" id="SSF117892">
    <property type="entry name" value="Band 7/SPFH domain"/>
    <property type="match status" value="1"/>
</dbReference>
<proteinExistence type="inferred from homology"/>
<evidence type="ECO:0000313" key="9">
    <source>
        <dbReference type="EMBL" id="SKA77774.1"/>
    </source>
</evidence>
<dbReference type="STRING" id="48467.SAMN02745166_00422"/>
<evidence type="ECO:0000256" key="7">
    <source>
        <dbReference type="SAM" id="Phobius"/>
    </source>
</evidence>
<dbReference type="SMART" id="SM00244">
    <property type="entry name" value="PHB"/>
    <property type="match status" value="1"/>
</dbReference>
<dbReference type="GO" id="GO:0016020">
    <property type="term" value="C:membrane"/>
    <property type="evidence" value="ECO:0007669"/>
    <property type="project" value="UniProtKB-SubCell"/>
</dbReference>
<organism evidence="9 10">
    <name type="scientific">Prosthecobacter debontii</name>
    <dbReference type="NCBI Taxonomy" id="48467"/>
    <lineage>
        <taxon>Bacteria</taxon>
        <taxon>Pseudomonadati</taxon>
        <taxon>Verrucomicrobiota</taxon>
        <taxon>Verrucomicrobiia</taxon>
        <taxon>Verrucomicrobiales</taxon>
        <taxon>Verrucomicrobiaceae</taxon>
        <taxon>Prosthecobacter</taxon>
    </lineage>
</organism>
<dbReference type="InterPro" id="IPR010201">
    <property type="entry name" value="HflK"/>
</dbReference>
<keyword evidence="3 7" id="KW-0812">Transmembrane</keyword>
<accession>A0A1T4WKC8</accession>
<dbReference type="Gene3D" id="3.30.479.30">
    <property type="entry name" value="Band 7 domain"/>
    <property type="match status" value="1"/>
</dbReference>
<evidence type="ECO:0000256" key="6">
    <source>
        <dbReference type="SAM" id="MobiDB-lite"/>
    </source>
</evidence>
<sequence>MKSSPPFSGYVLGAEALALGITACMTGTWWLLPLAATCALLSSIALGYLATGLLVSLGTTAVWGWTWTSGMAQGSLATVHPITALLVGSSLAFISILTGLKQRSASPIPGCLTRLAVFLHFLTAGLMLGSLYLQGSWQLWIAIGYALVTVILSLDTLLRLLARLYTPRRHWAHLPAPGAFFFYRWLGPEWKSCLPSPAAKDEGLELKLAEMWMWPTVRRSLPSLIVTILAIVWLLTCIHELPMGSQGLRQHLGTWEKMALAPGLHGSLPWPLGGIRTVETDRMREVVLGFRADPGQPILWEKTHYEDEQKSLVGGGDDFLSISVPVFYRVQDAALFLRSSGDPEGLLRSLAQRVLLNLTLRLPAREIMTGSRESLRHQFQRDLQDALDASQSGLVLLNVYLRDIHPPVGVAPAFQEVISALEEKEALLHEGEAYRRDVLSRSQGDAKAILVTAQSNANNRIEQVKGQASRFDDMLTSWKQATDLYQWREGFRVLDETLSGAKKAIFDASIRGEMPTHIDLRKVLNPDFVDTVPPRPQSLVPRPSKSMEAFDLDIEGYLRADQGDVPAPDFTPSDADNLLKTDLGKPLQPELSQP</sequence>
<dbReference type="EMBL" id="FUYE01000001">
    <property type="protein sequence ID" value="SKA77774.1"/>
    <property type="molecule type" value="Genomic_DNA"/>
</dbReference>
<dbReference type="OrthoDB" id="193573at2"/>
<dbReference type="Proteomes" id="UP000190774">
    <property type="component" value="Unassembled WGS sequence"/>
</dbReference>
<feature type="domain" description="Band 7" evidence="8">
    <location>
        <begin position="236"/>
        <end position="418"/>
    </location>
</feature>
<evidence type="ECO:0000256" key="4">
    <source>
        <dbReference type="ARBA" id="ARBA00022989"/>
    </source>
</evidence>
<dbReference type="PANTHER" id="PTHR43327">
    <property type="entry name" value="STOMATIN-LIKE PROTEIN 2, MITOCHONDRIAL"/>
    <property type="match status" value="1"/>
</dbReference>
<keyword evidence="4 7" id="KW-1133">Transmembrane helix</keyword>
<keyword evidence="5 7" id="KW-0472">Membrane</keyword>
<feature type="transmembrane region" description="Helical" evidence="7">
    <location>
        <begin position="221"/>
        <end position="241"/>
    </location>
</feature>
<evidence type="ECO:0000256" key="3">
    <source>
        <dbReference type="ARBA" id="ARBA00022692"/>
    </source>
</evidence>
<comment type="similarity">
    <text evidence="2">Belongs to the band 7/mec-2 family. HflK subfamily.</text>
</comment>
<feature type="transmembrane region" description="Helical" evidence="7">
    <location>
        <begin position="112"/>
        <end position="133"/>
    </location>
</feature>
<keyword evidence="9" id="KW-0378">Hydrolase</keyword>
<evidence type="ECO:0000256" key="2">
    <source>
        <dbReference type="ARBA" id="ARBA00006971"/>
    </source>
</evidence>
<dbReference type="RefSeq" id="WP_078811630.1">
    <property type="nucleotide sequence ID" value="NZ_FUYE01000001.1"/>
</dbReference>
<protein>
    <submittedName>
        <fullName evidence="9">Regulator of protease activity HflC, stomatin/prohibitin superfamily</fullName>
    </submittedName>
</protein>
<feature type="transmembrane region" description="Helical" evidence="7">
    <location>
        <begin position="44"/>
        <end position="66"/>
    </location>
</feature>
<dbReference type="Pfam" id="PF01145">
    <property type="entry name" value="Band_7"/>
    <property type="match status" value="1"/>
</dbReference>
<feature type="region of interest" description="Disordered" evidence="6">
    <location>
        <begin position="561"/>
        <end position="594"/>
    </location>
</feature>
<dbReference type="InterPro" id="IPR001107">
    <property type="entry name" value="Band_7"/>
</dbReference>
<evidence type="ECO:0000256" key="5">
    <source>
        <dbReference type="ARBA" id="ARBA00023136"/>
    </source>
</evidence>
<keyword evidence="9" id="KW-0645">Protease</keyword>
<dbReference type="AlphaFoldDB" id="A0A1T4WKC8"/>
<evidence type="ECO:0000313" key="10">
    <source>
        <dbReference type="Proteomes" id="UP000190774"/>
    </source>
</evidence>
<reference evidence="10" key="1">
    <citation type="submission" date="2017-02" db="EMBL/GenBank/DDBJ databases">
        <authorList>
            <person name="Varghese N."/>
            <person name="Submissions S."/>
        </authorList>
    </citation>
    <scope>NUCLEOTIDE SEQUENCE [LARGE SCALE GENOMIC DNA]</scope>
    <source>
        <strain evidence="10">ATCC 700200</strain>
    </source>
</reference>
<dbReference type="GO" id="GO:0008233">
    <property type="term" value="F:peptidase activity"/>
    <property type="evidence" value="ECO:0007669"/>
    <property type="project" value="UniProtKB-KW"/>
</dbReference>
<dbReference type="InterPro" id="IPR050710">
    <property type="entry name" value="Band7/mec-2_domain"/>
</dbReference>
<gene>
    <name evidence="9" type="ORF">SAMN02745166_00422</name>
</gene>
<dbReference type="GO" id="GO:0006508">
    <property type="term" value="P:proteolysis"/>
    <property type="evidence" value="ECO:0007669"/>
    <property type="project" value="UniProtKB-KW"/>
</dbReference>
<evidence type="ECO:0000256" key="1">
    <source>
        <dbReference type="ARBA" id="ARBA00004167"/>
    </source>
</evidence>
<evidence type="ECO:0000259" key="8">
    <source>
        <dbReference type="SMART" id="SM00244"/>
    </source>
</evidence>
<dbReference type="CDD" id="cd03404">
    <property type="entry name" value="SPFH_HflK"/>
    <property type="match status" value="1"/>
</dbReference>
<name>A0A1T4WKC8_9BACT</name>
<dbReference type="InterPro" id="IPR036013">
    <property type="entry name" value="Band_7/SPFH_dom_sf"/>
</dbReference>
<feature type="transmembrane region" description="Helical" evidence="7">
    <location>
        <begin position="12"/>
        <end position="32"/>
    </location>
</feature>
<comment type="subcellular location">
    <subcellularLocation>
        <location evidence="1">Membrane</location>
        <topology evidence="1">Single-pass membrane protein</topology>
    </subcellularLocation>
</comment>
<feature type="transmembrane region" description="Helical" evidence="7">
    <location>
        <begin position="78"/>
        <end position="100"/>
    </location>
</feature>